<dbReference type="PANTHER" id="PTHR43071">
    <property type="entry name" value="2-AMINO-4-HYDROXY-6-HYDROXYMETHYLDIHYDROPTERIDINE PYROPHOSPHOKINASE"/>
    <property type="match status" value="1"/>
</dbReference>
<evidence type="ECO:0000256" key="10">
    <source>
        <dbReference type="ARBA" id="ARBA00029409"/>
    </source>
</evidence>
<dbReference type="UniPathway" id="UPA00077">
    <property type="reaction ID" value="UER00155"/>
</dbReference>
<comment type="function">
    <text evidence="10">Catalyzes the transfer of pyrophosphate from adenosine triphosphate (ATP) to 6-hydroxymethyl-7,8-dihydropterin, an enzymatic step in folate biosynthesis pathway.</text>
</comment>
<keyword evidence="6" id="KW-0547">Nucleotide-binding</keyword>
<dbReference type="EMBL" id="SNYF01000008">
    <property type="protein sequence ID" value="TDQ15008.1"/>
    <property type="molecule type" value="Genomic_DNA"/>
</dbReference>
<dbReference type="GO" id="GO:0003848">
    <property type="term" value="F:2-amino-4-hydroxy-6-hydroxymethyldihydropteridine diphosphokinase activity"/>
    <property type="evidence" value="ECO:0007669"/>
    <property type="project" value="UniProtKB-EC"/>
</dbReference>
<dbReference type="OrthoDB" id="9808041at2"/>
<gene>
    <name evidence="14" type="ORF">DFQ04_2892</name>
</gene>
<evidence type="ECO:0000256" key="4">
    <source>
        <dbReference type="ARBA" id="ARBA00016218"/>
    </source>
</evidence>
<dbReference type="GO" id="GO:0005524">
    <property type="term" value="F:ATP binding"/>
    <property type="evidence" value="ECO:0007669"/>
    <property type="project" value="UniProtKB-KW"/>
</dbReference>
<dbReference type="Proteomes" id="UP000294535">
    <property type="component" value="Unassembled WGS sequence"/>
</dbReference>
<evidence type="ECO:0000256" key="12">
    <source>
        <dbReference type="ARBA" id="ARBA00033413"/>
    </source>
</evidence>
<dbReference type="EC" id="2.7.6.3" evidence="3"/>
<name>A0A4R6T2P5_9BACT</name>
<dbReference type="InterPro" id="IPR035907">
    <property type="entry name" value="Hppk_sf"/>
</dbReference>
<evidence type="ECO:0000256" key="2">
    <source>
        <dbReference type="ARBA" id="ARBA00005810"/>
    </source>
</evidence>
<comment type="pathway">
    <text evidence="1">Cofactor biosynthesis; tetrahydrofolate biosynthesis; 2-amino-4-hydroxy-6-hydroxymethyl-7,8-dihydropteridine diphosphate from 7,8-dihydroneopterin triphosphate: step 4/4.</text>
</comment>
<organism evidence="14 15">
    <name type="scientific">Algoriphagus boseongensis</name>
    <dbReference type="NCBI Taxonomy" id="1442587"/>
    <lineage>
        <taxon>Bacteria</taxon>
        <taxon>Pseudomonadati</taxon>
        <taxon>Bacteroidota</taxon>
        <taxon>Cytophagia</taxon>
        <taxon>Cytophagales</taxon>
        <taxon>Cyclobacteriaceae</taxon>
        <taxon>Algoriphagus</taxon>
    </lineage>
</organism>
<dbReference type="AlphaFoldDB" id="A0A4R6T2P5"/>
<keyword evidence="15" id="KW-1185">Reference proteome</keyword>
<proteinExistence type="inferred from homology"/>
<evidence type="ECO:0000256" key="5">
    <source>
        <dbReference type="ARBA" id="ARBA00022679"/>
    </source>
</evidence>
<dbReference type="Gene3D" id="3.30.70.560">
    <property type="entry name" value="7,8-Dihydro-6-hydroxymethylpterin-pyrophosphokinase HPPK"/>
    <property type="match status" value="1"/>
</dbReference>
<dbReference type="RefSeq" id="WP_133557011.1">
    <property type="nucleotide sequence ID" value="NZ_SNYF01000008.1"/>
</dbReference>
<keyword evidence="5" id="KW-0808">Transferase</keyword>
<dbReference type="GO" id="GO:0016301">
    <property type="term" value="F:kinase activity"/>
    <property type="evidence" value="ECO:0007669"/>
    <property type="project" value="UniProtKB-KW"/>
</dbReference>
<dbReference type="GO" id="GO:0046656">
    <property type="term" value="P:folic acid biosynthetic process"/>
    <property type="evidence" value="ECO:0007669"/>
    <property type="project" value="UniProtKB-KW"/>
</dbReference>
<keyword evidence="9" id="KW-0289">Folate biosynthesis</keyword>
<sequence length="166" mass="18977">MQTEVVLSLGGNKGDREKLLFRAIESLNDHFQLIRVSKIYETTAWGGVAKGNFLNQLAIIFTGLGPEEVLEIIQQIEHDLGRQRHEPWGDRTMDIDILYFGDQILSTEKLKIPHPFIAERKFILVPLAEILPEKINPVLGKNSVEMLEECKDQEEVKLYKKINPAI</sequence>
<accession>A0A4R6T2P5</accession>
<evidence type="ECO:0000313" key="14">
    <source>
        <dbReference type="EMBL" id="TDQ15008.1"/>
    </source>
</evidence>
<dbReference type="GO" id="GO:0046654">
    <property type="term" value="P:tetrahydrofolate biosynthetic process"/>
    <property type="evidence" value="ECO:0007669"/>
    <property type="project" value="UniProtKB-UniPathway"/>
</dbReference>
<reference evidence="14 15" key="1">
    <citation type="submission" date="2019-03" db="EMBL/GenBank/DDBJ databases">
        <title>Genomic Encyclopedia of Type Strains, Phase III (KMG-III): the genomes of soil and plant-associated and newly described type strains.</title>
        <authorList>
            <person name="Whitman W."/>
        </authorList>
    </citation>
    <scope>NUCLEOTIDE SEQUENCE [LARGE SCALE GENOMIC DNA]</scope>
    <source>
        <strain evidence="14 15">CECT 8446</strain>
    </source>
</reference>
<keyword evidence="8" id="KW-0067">ATP-binding</keyword>
<dbReference type="SUPFAM" id="SSF55083">
    <property type="entry name" value="6-hydroxymethyl-7,8-dihydropterin pyrophosphokinase, HPPK"/>
    <property type="match status" value="1"/>
</dbReference>
<evidence type="ECO:0000313" key="15">
    <source>
        <dbReference type="Proteomes" id="UP000294535"/>
    </source>
</evidence>
<feature type="domain" description="7,8-dihydro-6-hydroxymethylpterin-pyrophosphokinase" evidence="13">
    <location>
        <begin position="6"/>
        <end position="132"/>
    </location>
</feature>
<dbReference type="NCBIfam" id="TIGR01498">
    <property type="entry name" value="folK"/>
    <property type="match status" value="1"/>
</dbReference>
<evidence type="ECO:0000256" key="3">
    <source>
        <dbReference type="ARBA" id="ARBA00013253"/>
    </source>
</evidence>
<evidence type="ECO:0000256" key="11">
    <source>
        <dbReference type="ARBA" id="ARBA00029766"/>
    </source>
</evidence>
<protein>
    <recommendedName>
        <fullName evidence="4">2-amino-4-hydroxy-6-hydroxymethyldihydropteridine pyrophosphokinase</fullName>
        <ecNumber evidence="3">2.7.6.3</ecNumber>
    </recommendedName>
    <alternativeName>
        <fullName evidence="11">6-hydroxymethyl-7,8-dihydropterin pyrophosphokinase</fullName>
    </alternativeName>
    <alternativeName>
        <fullName evidence="12">7,8-dihydro-6-hydroxymethylpterin-pyrophosphokinase</fullName>
    </alternativeName>
</protein>
<evidence type="ECO:0000256" key="8">
    <source>
        <dbReference type="ARBA" id="ARBA00022840"/>
    </source>
</evidence>
<dbReference type="InterPro" id="IPR000550">
    <property type="entry name" value="Hppk"/>
</dbReference>
<dbReference type="Pfam" id="PF01288">
    <property type="entry name" value="HPPK"/>
    <property type="match status" value="1"/>
</dbReference>
<comment type="caution">
    <text evidence="14">The sequence shown here is derived from an EMBL/GenBank/DDBJ whole genome shotgun (WGS) entry which is preliminary data.</text>
</comment>
<comment type="similarity">
    <text evidence="2">Belongs to the HPPK family.</text>
</comment>
<dbReference type="PANTHER" id="PTHR43071:SF1">
    <property type="entry name" value="2-AMINO-4-HYDROXY-6-HYDROXYMETHYLDIHYDROPTERIDINE PYROPHOSPHOKINASE"/>
    <property type="match status" value="1"/>
</dbReference>
<evidence type="ECO:0000256" key="7">
    <source>
        <dbReference type="ARBA" id="ARBA00022777"/>
    </source>
</evidence>
<evidence type="ECO:0000256" key="1">
    <source>
        <dbReference type="ARBA" id="ARBA00005051"/>
    </source>
</evidence>
<evidence type="ECO:0000256" key="6">
    <source>
        <dbReference type="ARBA" id="ARBA00022741"/>
    </source>
</evidence>
<dbReference type="CDD" id="cd00483">
    <property type="entry name" value="HPPK"/>
    <property type="match status" value="1"/>
</dbReference>
<evidence type="ECO:0000256" key="9">
    <source>
        <dbReference type="ARBA" id="ARBA00022909"/>
    </source>
</evidence>
<keyword evidence="7 14" id="KW-0418">Kinase</keyword>
<evidence type="ECO:0000259" key="13">
    <source>
        <dbReference type="Pfam" id="PF01288"/>
    </source>
</evidence>